<feature type="region of interest" description="Disordered" evidence="1">
    <location>
        <begin position="1"/>
        <end position="111"/>
    </location>
</feature>
<gene>
    <name evidence="2" type="ORF">Taro_035290</name>
</gene>
<name>A0A843W028_COLES</name>
<protein>
    <submittedName>
        <fullName evidence="2">Uncharacterized protein</fullName>
    </submittedName>
</protein>
<reference evidence="2" key="1">
    <citation type="submission" date="2017-07" db="EMBL/GenBank/DDBJ databases">
        <title>Taro Niue Genome Assembly and Annotation.</title>
        <authorList>
            <person name="Atibalentja N."/>
            <person name="Keating K."/>
            <person name="Fields C.J."/>
        </authorList>
    </citation>
    <scope>NUCLEOTIDE SEQUENCE</scope>
    <source>
        <strain evidence="2">Niue_2</strain>
        <tissue evidence="2">Leaf</tissue>
    </source>
</reference>
<dbReference type="Proteomes" id="UP000652761">
    <property type="component" value="Unassembled WGS sequence"/>
</dbReference>
<evidence type="ECO:0000313" key="2">
    <source>
        <dbReference type="EMBL" id="MQM02519.1"/>
    </source>
</evidence>
<comment type="caution">
    <text evidence="2">The sequence shown here is derived from an EMBL/GenBank/DDBJ whole genome shotgun (WGS) entry which is preliminary data.</text>
</comment>
<feature type="compositionally biased region" description="Polar residues" evidence="1">
    <location>
        <begin position="20"/>
        <end position="30"/>
    </location>
</feature>
<accession>A0A843W028</accession>
<feature type="compositionally biased region" description="Basic and acidic residues" evidence="1">
    <location>
        <begin position="48"/>
        <end position="65"/>
    </location>
</feature>
<evidence type="ECO:0000256" key="1">
    <source>
        <dbReference type="SAM" id="MobiDB-lite"/>
    </source>
</evidence>
<sequence>MAKTLEEVNKWLKHSGMPRNGSNVWESQPMTEVPGTARRRKSINDGSIWDRSEEPRNDRNVREGQEMTEASGESQLMTEIPRTARESQEMSERTRGRQPMAGRSEKAKKWQRCLETSGNGKELLNSHGYNAAQVSSGFLLQKTTLAKFSIL</sequence>
<proteinExistence type="predicted"/>
<evidence type="ECO:0000313" key="3">
    <source>
        <dbReference type="Proteomes" id="UP000652761"/>
    </source>
</evidence>
<dbReference type="AlphaFoldDB" id="A0A843W028"/>
<keyword evidence="3" id="KW-1185">Reference proteome</keyword>
<feature type="compositionally biased region" description="Basic and acidic residues" evidence="1">
    <location>
        <begin position="1"/>
        <end position="10"/>
    </location>
</feature>
<dbReference type="EMBL" id="NMUH01002867">
    <property type="protein sequence ID" value="MQM02519.1"/>
    <property type="molecule type" value="Genomic_DNA"/>
</dbReference>
<organism evidence="2 3">
    <name type="scientific">Colocasia esculenta</name>
    <name type="common">Wild taro</name>
    <name type="synonym">Arum esculentum</name>
    <dbReference type="NCBI Taxonomy" id="4460"/>
    <lineage>
        <taxon>Eukaryota</taxon>
        <taxon>Viridiplantae</taxon>
        <taxon>Streptophyta</taxon>
        <taxon>Embryophyta</taxon>
        <taxon>Tracheophyta</taxon>
        <taxon>Spermatophyta</taxon>
        <taxon>Magnoliopsida</taxon>
        <taxon>Liliopsida</taxon>
        <taxon>Araceae</taxon>
        <taxon>Aroideae</taxon>
        <taxon>Colocasieae</taxon>
        <taxon>Colocasia</taxon>
    </lineage>
</organism>
<feature type="compositionally biased region" description="Basic and acidic residues" evidence="1">
    <location>
        <begin position="82"/>
        <end position="95"/>
    </location>
</feature>